<feature type="non-terminal residue" evidence="17">
    <location>
        <position position="1"/>
    </location>
</feature>
<comment type="cofactor">
    <cofactor evidence="4">
        <name>Fe(2+)</name>
        <dbReference type="ChEBI" id="CHEBI:29033"/>
    </cofactor>
</comment>
<keyword evidence="19" id="KW-1185">Reference proteome</keyword>
<keyword evidence="13" id="KW-0119">Carbohydrate metabolism</keyword>
<evidence type="ECO:0000256" key="12">
    <source>
        <dbReference type="ARBA" id="ARBA00023235"/>
    </source>
</evidence>
<keyword evidence="16" id="KW-1133">Transmembrane helix</keyword>
<comment type="catalytic activity">
    <reaction evidence="1">
        <text>D-ribulose 5-phosphate = D-xylulose 5-phosphate</text>
        <dbReference type="Rhea" id="RHEA:13677"/>
        <dbReference type="ChEBI" id="CHEBI:57737"/>
        <dbReference type="ChEBI" id="CHEBI:58121"/>
        <dbReference type="EC" id="5.1.3.1"/>
    </reaction>
</comment>
<evidence type="ECO:0000256" key="15">
    <source>
        <dbReference type="SAM" id="MobiDB-lite"/>
    </source>
</evidence>
<evidence type="ECO:0000313" key="17">
    <source>
        <dbReference type="EMBL" id="CAE8610330.1"/>
    </source>
</evidence>
<evidence type="ECO:0000256" key="8">
    <source>
        <dbReference type="ARBA" id="ARBA00022723"/>
    </source>
</evidence>
<dbReference type="GO" id="GO:1901135">
    <property type="term" value="P:carbohydrate derivative metabolic process"/>
    <property type="evidence" value="ECO:0007669"/>
    <property type="project" value="UniProtKB-ARBA"/>
</dbReference>
<evidence type="ECO:0000256" key="13">
    <source>
        <dbReference type="ARBA" id="ARBA00023277"/>
    </source>
</evidence>
<feature type="compositionally biased region" description="Basic and acidic residues" evidence="15">
    <location>
        <begin position="54"/>
        <end position="67"/>
    </location>
</feature>
<feature type="region of interest" description="Disordered" evidence="15">
    <location>
        <begin position="1"/>
        <end position="22"/>
    </location>
</feature>
<dbReference type="GO" id="GO:0046872">
    <property type="term" value="F:metal ion binding"/>
    <property type="evidence" value="ECO:0007669"/>
    <property type="project" value="UniProtKB-KW"/>
</dbReference>
<dbReference type="Gene3D" id="3.20.20.70">
    <property type="entry name" value="Aldolase class I"/>
    <property type="match status" value="1"/>
</dbReference>
<keyword evidence="16" id="KW-0812">Transmembrane</keyword>
<comment type="cofactor">
    <cofactor evidence="3">
        <name>Zn(2+)</name>
        <dbReference type="ChEBI" id="CHEBI:29105"/>
    </cofactor>
</comment>
<evidence type="ECO:0000256" key="7">
    <source>
        <dbReference type="ARBA" id="ARBA00013188"/>
    </source>
</evidence>
<evidence type="ECO:0000313" key="19">
    <source>
        <dbReference type="Proteomes" id="UP000654075"/>
    </source>
</evidence>
<name>A0A813FAT1_POLGL</name>
<dbReference type="InterPro" id="IPR000056">
    <property type="entry name" value="Ribul_P_3_epim-like"/>
</dbReference>
<evidence type="ECO:0000256" key="5">
    <source>
        <dbReference type="ARBA" id="ARBA00009541"/>
    </source>
</evidence>
<dbReference type="PANTHER" id="PTHR11749">
    <property type="entry name" value="RIBULOSE-5-PHOSPHATE-3-EPIMERASE"/>
    <property type="match status" value="1"/>
</dbReference>
<keyword evidence="11" id="KW-0464">Manganese</keyword>
<dbReference type="Proteomes" id="UP000626109">
    <property type="component" value="Unassembled WGS sequence"/>
</dbReference>
<accession>A0A813FAT1</accession>
<comment type="function">
    <text evidence="14">Catalyzes the reversible epimerization of D-ribulose 5-phosphate to D-xylulose 5-phosphate.</text>
</comment>
<comment type="caution">
    <text evidence="17">The sequence shown here is derived from an EMBL/GenBank/DDBJ whole genome shotgun (WGS) entry which is preliminary data.</text>
</comment>
<dbReference type="AlphaFoldDB" id="A0A813FAT1"/>
<dbReference type="EMBL" id="CAJNNV010024629">
    <property type="protein sequence ID" value="CAE8610330.1"/>
    <property type="molecule type" value="Genomic_DNA"/>
</dbReference>
<evidence type="ECO:0000256" key="6">
    <source>
        <dbReference type="ARBA" id="ARBA00011738"/>
    </source>
</evidence>
<dbReference type="GO" id="GO:0005975">
    <property type="term" value="P:carbohydrate metabolic process"/>
    <property type="evidence" value="ECO:0007669"/>
    <property type="project" value="InterPro"/>
</dbReference>
<keyword evidence="12" id="KW-0413">Isomerase</keyword>
<keyword evidence="9" id="KW-0862">Zinc</keyword>
<comment type="cofactor">
    <cofactor evidence="2">
        <name>Mn(2+)</name>
        <dbReference type="ChEBI" id="CHEBI:29035"/>
    </cofactor>
</comment>
<dbReference type="GO" id="GO:0046496">
    <property type="term" value="P:nicotinamide nucleotide metabolic process"/>
    <property type="evidence" value="ECO:0007669"/>
    <property type="project" value="UniProtKB-ARBA"/>
</dbReference>
<evidence type="ECO:0000256" key="4">
    <source>
        <dbReference type="ARBA" id="ARBA00001954"/>
    </source>
</evidence>
<keyword evidence="10" id="KW-0408">Iron</keyword>
<feature type="transmembrane region" description="Helical" evidence="16">
    <location>
        <begin position="31"/>
        <end position="48"/>
    </location>
</feature>
<comment type="similarity">
    <text evidence="5">Belongs to the ribulose-phosphate 3-epimerase family.</text>
</comment>
<evidence type="ECO:0000256" key="10">
    <source>
        <dbReference type="ARBA" id="ARBA00023004"/>
    </source>
</evidence>
<organism evidence="17 19">
    <name type="scientific">Polarella glacialis</name>
    <name type="common">Dinoflagellate</name>
    <dbReference type="NCBI Taxonomy" id="89957"/>
    <lineage>
        <taxon>Eukaryota</taxon>
        <taxon>Sar</taxon>
        <taxon>Alveolata</taxon>
        <taxon>Dinophyceae</taxon>
        <taxon>Suessiales</taxon>
        <taxon>Suessiaceae</taxon>
        <taxon>Polarella</taxon>
    </lineage>
</organism>
<dbReference type="OrthoDB" id="1927044at2759"/>
<dbReference type="GO" id="GO:0004750">
    <property type="term" value="F:D-ribulose-phosphate 3-epimerase activity"/>
    <property type="evidence" value="ECO:0007669"/>
    <property type="project" value="UniProtKB-EC"/>
</dbReference>
<dbReference type="GO" id="GO:0006163">
    <property type="term" value="P:purine nucleotide metabolic process"/>
    <property type="evidence" value="ECO:0007669"/>
    <property type="project" value="UniProtKB-ARBA"/>
</dbReference>
<evidence type="ECO:0000256" key="14">
    <source>
        <dbReference type="ARBA" id="ARBA00057323"/>
    </source>
</evidence>
<dbReference type="GO" id="GO:0006091">
    <property type="term" value="P:generation of precursor metabolites and energy"/>
    <property type="evidence" value="ECO:0007669"/>
    <property type="project" value="UniProtKB-ARBA"/>
</dbReference>
<evidence type="ECO:0000256" key="1">
    <source>
        <dbReference type="ARBA" id="ARBA00001782"/>
    </source>
</evidence>
<evidence type="ECO:0000256" key="9">
    <source>
        <dbReference type="ARBA" id="ARBA00022833"/>
    </source>
</evidence>
<dbReference type="FunFam" id="3.20.20.70:FF:000191">
    <property type="entry name" value="ribulose-phosphate 3-epimerase isoform X2"/>
    <property type="match status" value="1"/>
</dbReference>
<keyword evidence="8" id="KW-0479">Metal-binding</keyword>
<evidence type="ECO:0000256" key="11">
    <source>
        <dbReference type="ARBA" id="ARBA00023211"/>
    </source>
</evidence>
<dbReference type="Pfam" id="PF00834">
    <property type="entry name" value="Ribul_P_3_epim"/>
    <property type="match status" value="1"/>
</dbReference>
<reference evidence="17" key="1">
    <citation type="submission" date="2021-02" db="EMBL/GenBank/DDBJ databases">
        <authorList>
            <person name="Dougan E. K."/>
            <person name="Rhodes N."/>
            <person name="Thang M."/>
            <person name="Chan C."/>
        </authorList>
    </citation>
    <scope>NUCLEOTIDE SEQUENCE</scope>
</reference>
<evidence type="ECO:0000313" key="18">
    <source>
        <dbReference type="EMBL" id="CAE8645284.1"/>
    </source>
</evidence>
<comment type="subunit">
    <text evidence="6">Homodimer.</text>
</comment>
<evidence type="ECO:0000256" key="2">
    <source>
        <dbReference type="ARBA" id="ARBA00001936"/>
    </source>
</evidence>
<dbReference type="InterPro" id="IPR013785">
    <property type="entry name" value="Aldolase_TIM"/>
</dbReference>
<sequence length="279" mass="29683">MVPRPPAFATSESSTSDGSACGRRALRRRRLPALPLLFGCFLAVLGLLQSRSRRVQEEREGEGERLSLPESPEAFPAEVLPEAVASALLLRPRDGLPSAAALVPFASDDGSEPSRQVPAARVGPSVLAGDLANLAGDARRLLRAGADFLHLDVFDGHWIPGAFTFGPMVVKALRAHEPRAFLDVHLCVTSPERYLEDLAQAGASRVTLHLEALDEGRVDPRAAAERAHGLGLQVGLALAPATQVSPRVLELAAHFDVILVMTVPPGFGGQAFMPEVLPK</sequence>
<proteinExistence type="inferred from homology"/>
<dbReference type="EC" id="5.1.3.1" evidence="7"/>
<dbReference type="InterPro" id="IPR011060">
    <property type="entry name" value="RibuloseP-bd_barrel"/>
</dbReference>
<dbReference type="Proteomes" id="UP000654075">
    <property type="component" value="Unassembled WGS sequence"/>
</dbReference>
<dbReference type="EMBL" id="CAJNNW010003346">
    <property type="protein sequence ID" value="CAE8645284.1"/>
    <property type="molecule type" value="Genomic_DNA"/>
</dbReference>
<gene>
    <name evidence="17" type="ORF">PGLA1383_LOCUS28157</name>
    <name evidence="18" type="ORF">PGLA2088_LOCUS3778</name>
</gene>
<dbReference type="SUPFAM" id="SSF51366">
    <property type="entry name" value="Ribulose-phoshate binding barrel"/>
    <property type="match status" value="1"/>
</dbReference>
<dbReference type="CDD" id="cd00429">
    <property type="entry name" value="RPE"/>
    <property type="match status" value="1"/>
</dbReference>
<evidence type="ECO:0000256" key="3">
    <source>
        <dbReference type="ARBA" id="ARBA00001947"/>
    </source>
</evidence>
<feature type="region of interest" description="Disordered" evidence="15">
    <location>
        <begin position="53"/>
        <end position="72"/>
    </location>
</feature>
<evidence type="ECO:0000256" key="16">
    <source>
        <dbReference type="SAM" id="Phobius"/>
    </source>
</evidence>
<keyword evidence="16" id="KW-0472">Membrane</keyword>
<protein>
    <recommendedName>
        <fullName evidence="7">ribulose-phosphate 3-epimerase</fullName>
        <ecNumber evidence="7">5.1.3.1</ecNumber>
    </recommendedName>
</protein>